<keyword evidence="4" id="KW-0378">Hydrolase</keyword>
<evidence type="ECO:0000256" key="4">
    <source>
        <dbReference type="ARBA" id="ARBA00022801"/>
    </source>
</evidence>
<comment type="caution">
    <text evidence="9">The sequence shown here is derived from an EMBL/GenBank/DDBJ whole genome shotgun (WGS) entry which is preliminary data.</text>
</comment>
<keyword evidence="5 7" id="KW-1133">Transmembrane helix</keyword>
<feature type="transmembrane region" description="Helical" evidence="7">
    <location>
        <begin position="140"/>
        <end position="159"/>
    </location>
</feature>
<evidence type="ECO:0000256" key="7">
    <source>
        <dbReference type="SAM" id="Phobius"/>
    </source>
</evidence>
<dbReference type="Proteomes" id="UP000579945">
    <property type="component" value="Unassembled WGS sequence"/>
</dbReference>
<evidence type="ECO:0000256" key="6">
    <source>
        <dbReference type="ARBA" id="ARBA00023136"/>
    </source>
</evidence>
<feature type="transmembrane region" description="Helical" evidence="7">
    <location>
        <begin position="116"/>
        <end position="134"/>
    </location>
</feature>
<keyword evidence="3 7" id="KW-0812">Transmembrane</keyword>
<dbReference type="EMBL" id="JACIBV010000001">
    <property type="protein sequence ID" value="MBB3729538.1"/>
    <property type="molecule type" value="Genomic_DNA"/>
</dbReference>
<keyword evidence="10" id="KW-1185">Reference proteome</keyword>
<feature type="transmembrane region" description="Helical" evidence="7">
    <location>
        <begin position="37"/>
        <end position="57"/>
    </location>
</feature>
<dbReference type="GeneID" id="95391721"/>
<dbReference type="InterPro" id="IPR022764">
    <property type="entry name" value="Peptidase_S54_rhomboid_dom"/>
</dbReference>
<dbReference type="Pfam" id="PF01694">
    <property type="entry name" value="Rhomboid"/>
    <property type="match status" value="1"/>
</dbReference>
<evidence type="ECO:0000256" key="1">
    <source>
        <dbReference type="ARBA" id="ARBA00004141"/>
    </source>
</evidence>
<dbReference type="InterPro" id="IPR035952">
    <property type="entry name" value="Rhomboid-like_sf"/>
</dbReference>
<accession>A0A7W5VCG0</accession>
<evidence type="ECO:0000313" key="10">
    <source>
        <dbReference type="Proteomes" id="UP000579945"/>
    </source>
</evidence>
<dbReference type="InterPro" id="IPR050925">
    <property type="entry name" value="Rhomboid_protease_S54"/>
</dbReference>
<comment type="subcellular location">
    <subcellularLocation>
        <location evidence="1">Membrane</location>
        <topology evidence="1">Multi-pass membrane protein</topology>
    </subcellularLocation>
</comment>
<feature type="domain" description="Peptidase S54 rhomboid" evidence="8">
    <location>
        <begin position="75"/>
        <end position="205"/>
    </location>
</feature>
<dbReference type="GO" id="GO:0016020">
    <property type="term" value="C:membrane"/>
    <property type="evidence" value="ECO:0007669"/>
    <property type="project" value="UniProtKB-SubCell"/>
</dbReference>
<sequence length="241" mass="25926">MRDAAVGFQCPECVAEGNKTVRHAQSVFGGAVVSTPYVTWAVLGINLLAFALQWLTGQQITTDFGMWVAGVAINDQYYRMITAAFLHGSVFHILFNSYALYLVGPQLERAFGHVKFIALYLLSALGGSVLGYWFDDPRTLTVGASGAIFGLFAAIFVVGRRLRFDVRGVAVLIVINLVITFVFPGISWTGHIGGLITGAVLAAAMAYAPRSHRVLFQTLALLGVFLALVALVVIRTGVLLS</sequence>
<feature type="transmembrane region" description="Helical" evidence="7">
    <location>
        <begin position="166"/>
        <end position="186"/>
    </location>
</feature>
<name>A0A7W5VCG0_9ACTN</name>
<comment type="similarity">
    <text evidence="2">Belongs to the peptidase S54 family.</text>
</comment>
<gene>
    <name evidence="9" type="ORF">FHR33_005398</name>
</gene>
<dbReference type="RefSeq" id="WP_246452081.1">
    <property type="nucleotide sequence ID" value="NZ_JACIBV010000001.1"/>
</dbReference>
<dbReference type="GO" id="GO:0004252">
    <property type="term" value="F:serine-type endopeptidase activity"/>
    <property type="evidence" value="ECO:0007669"/>
    <property type="project" value="InterPro"/>
</dbReference>
<feature type="transmembrane region" description="Helical" evidence="7">
    <location>
        <begin position="220"/>
        <end position="240"/>
    </location>
</feature>
<dbReference type="PANTHER" id="PTHR43731">
    <property type="entry name" value="RHOMBOID PROTEASE"/>
    <property type="match status" value="1"/>
</dbReference>
<evidence type="ECO:0000256" key="3">
    <source>
        <dbReference type="ARBA" id="ARBA00022692"/>
    </source>
</evidence>
<evidence type="ECO:0000256" key="2">
    <source>
        <dbReference type="ARBA" id="ARBA00009045"/>
    </source>
</evidence>
<dbReference type="AlphaFoldDB" id="A0A7W5VCG0"/>
<keyword evidence="9" id="KW-0645">Protease</keyword>
<evidence type="ECO:0000256" key="5">
    <source>
        <dbReference type="ARBA" id="ARBA00022989"/>
    </source>
</evidence>
<dbReference type="Gene3D" id="1.20.1540.10">
    <property type="entry name" value="Rhomboid-like"/>
    <property type="match status" value="1"/>
</dbReference>
<organism evidence="9 10">
    <name type="scientific">Nonomuraea dietziae</name>
    <dbReference type="NCBI Taxonomy" id="65515"/>
    <lineage>
        <taxon>Bacteria</taxon>
        <taxon>Bacillati</taxon>
        <taxon>Actinomycetota</taxon>
        <taxon>Actinomycetes</taxon>
        <taxon>Streptosporangiales</taxon>
        <taxon>Streptosporangiaceae</taxon>
        <taxon>Nonomuraea</taxon>
    </lineage>
</organism>
<dbReference type="SUPFAM" id="SSF144091">
    <property type="entry name" value="Rhomboid-like"/>
    <property type="match status" value="1"/>
</dbReference>
<feature type="transmembrane region" description="Helical" evidence="7">
    <location>
        <begin position="192"/>
        <end position="208"/>
    </location>
</feature>
<keyword evidence="6 7" id="KW-0472">Membrane</keyword>
<dbReference type="PANTHER" id="PTHR43731:SF14">
    <property type="entry name" value="PRESENILIN-ASSOCIATED RHOMBOID-LIKE PROTEIN, MITOCHONDRIAL"/>
    <property type="match status" value="1"/>
</dbReference>
<evidence type="ECO:0000313" key="9">
    <source>
        <dbReference type="EMBL" id="MBB3729538.1"/>
    </source>
</evidence>
<reference evidence="9 10" key="1">
    <citation type="submission" date="2020-08" db="EMBL/GenBank/DDBJ databases">
        <title>Sequencing the genomes of 1000 actinobacteria strains.</title>
        <authorList>
            <person name="Klenk H.-P."/>
        </authorList>
    </citation>
    <scope>NUCLEOTIDE SEQUENCE [LARGE SCALE GENOMIC DNA]</scope>
    <source>
        <strain evidence="9 10">DSM 44320</strain>
    </source>
</reference>
<dbReference type="GO" id="GO:0006508">
    <property type="term" value="P:proteolysis"/>
    <property type="evidence" value="ECO:0007669"/>
    <property type="project" value="UniProtKB-KW"/>
</dbReference>
<feature type="transmembrane region" description="Helical" evidence="7">
    <location>
        <begin position="77"/>
        <end position="104"/>
    </location>
</feature>
<protein>
    <submittedName>
        <fullName evidence="9">Membrane associated rhomboid family serine protease</fullName>
    </submittedName>
</protein>
<proteinExistence type="inferred from homology"/>
<evidence type="ECO:0000259" key="8">
    <source>
        <dbReference type="Pfam" id="PF01694"/>
    </source>
</evidence>